<dbReference type="AlphaFoldDB" id="A0A7T8KD46"/>
<gene>
    <name evidence="1" type="ORF">FKW44_006284</name>
</gene>
<organism evidence="1 2">
    <name type="scientific">Caligus rogercresseyi</name>
    <name type="common">Sea louse</name>
    <dbReference type="NCBI Taxonomy" id="217165"/>
    <lineage>
        <taxon>Eukaryota</taxon>
        <taxon>Metazoa</taxon>
        <taxon>Ecdysozoa</taxon>
        <taxon>Arthropoda</taxon>
        <taxon>Crustacea</taxon>
        <taxon>Multicrustacea</taxon>
        <taxon>Hexanauplia</taxon>
        <taxon>Copepoda</taxon>
        <taxon>Siphonostomatoida</taxon>
        <taxon>Caligidae</taxon>
        <taxon>Caligus</taxon>
    </lineage>
</organism>
<dbReference type="EMBL" id="CP045893">
    <property type="protein sequence ID" value="QQP53717.1"/>
    <property type="molecule type" value="Genomic_DNA"/>
</dbReference>
<accession>A0A7T8KD46</accession>
<proteinExistence type="predicted"/>
<reference evidence="2" key="1">
    <citation type="submission" date="2021-01" db="EMBL/GenBank/DDBJ databases">
        <title>Caligus Genome Assembly.</title>
        <authorList>
            <person name="Gallardo-Escarate C."/>
        </authorList>
    </citation>
    <scope>NUCLEOTIDE SEQUENCE [LARGE SCALE GENOMIC DNA]</scope>
</reference>
<evidence type="ECO:0000313" key="1">
    <source>
        <dbReference type="EMBL" id="QQP53717.1"/>
    </source>
</evidence>
<dbReference type="Gene3D" id="2.30.30.140">
    <property type="match status" value="1"/>
</dbReference>
<keyword evidence="2" id="KW-1185">Reference proteome</keyword>
<protein>
    <submittedName>
        <fullName evidence="1">Uncharacterized protein</fullName>
    </submittedName>
</protein>
<dbReference type="OrthoDB" id="424249at2759"/>
<dbReference type="Proteomes" id="UP000595437">
    <property type="component" value="Chromosome 4"/>
</dbReference>
<evidence type="ECO:0000313" key="2">
    <source>
        <dbReference type="Proteomes" id="UP000595437"/>
    </source>
</evidence>
<sequence length="77" mass="8761">MHSFSIEEEVEVLITARDSKAFGWWPARVKELRSNVAILCSSASAGELPGFNQVVHQDHLCPRSNMPHIQDKNFYSF</sequence>
<name>A0A7T8KD46_CALRO</name>